<keyword evidence="3" id="KW-0812">Transmembrane</keyword>
<feature type="transmembrane region" description="Helical" evidence="3">
    <location>
        <begin position="81"/>
        <end position="106"/>
    </location>
</feature>
<feature type="transmembrane region" description="Helical" evidence="3">
    <location>
        <begin position="217"/>
        <end position="238"/>
    </location>
</feature>
<feature type="coiled-coil region" evidence="1">
    <location>
        <begin position="262"/>
        <end position="303"/>
    </location>
</feature>
<accession>A0A2B7YF81</accession>
<keyword evidence="5" id="KW-1185">Reference proteome</keyword>
<protein>
    <submittedName>
        <fullName evidence="4">Uncharacterized protein</fullName>
    </submittedName>
</protein>
<feature type="region of interest" description="Disordered" evidence="2">
    <location>
        <begin position="923"/>
        <end position="956"/>
    </location>
</feature>
<feature type="coiled-coil region" evidence="1">
    <location>
        <begin position="868"/>
        <end position="902"/>
    </location>
</feature>
<evidence type="ECO:0000256" key="3">
    <source>
        <dbReference type="SAM" id="Phobius"/>
    </source>
</evidence>
<feature type="coiled-coil region" evidence="1">
    <location>
        <begin position="420"/>
        <end position="458"/>
    </location>
</feature>
<dbReference type="STRING" id="1447883.A0A2B7YF81"/>
<evidence type="ECO:0000313" key="5">
    <source>
        <dbReference type="Proteomes" id="UP000224634"/>
    </source>
</evidence>
<feature type="coiled-coil region" evidence="1">
    <location>
        <begin position="802"/>
        <end position="843"/>
    </location>
</feature>
<evidence type="ECO:0000256" key="1">
    <source>
        <dbReference type="SAM" id="Coils"/>
    </source>
</evidence>
<feature type="coiled-coil region" evidence="1">
    <location>
        <begin position="603"/>
        <end position="700"/>
    </location>
</feature>
<dbReference type="OrthoDB" id="4185812at2759"/>
<feature type="transmembrane region" description="Helical" evidence="3">
    <location>
        <begin position="24"/>
        <end position="43"/>
    </location>
</feature>
<keyword evidence="1" id="KW-0175">Coiled coil</keyword>
<evidence type="ECO:0000256" key="2">
    <source>
        <dbReference type="SAM" id="MobiDB-lite"/>
    </source>
</evidence>
<dbReference type="AlphaFoldDB" id="A0A2B7YF81"/>
<organism evidence="4 5">
    <name type="scientific">Polytolypa hystricis (strain UAMH7299)</name>
    <dbReference type="NCBI Taxonomy" id="1447883"/>
    <lineage>
        <taxon>Eukaryota</taxon>
        <taxon>Fungi</taxon>
        <taxon>Dikarya</taxon>
        <taxon>Ascomycota</taxon>
        <taxon>Pezizomycotina</taxon>
        <taxon>Eurotiomycetes</taxon>
        <taxon>Eurotiomycetidae</taxon>
        <taxon>Onygenales</taxon>
        <taxon>Onygenales incertae sedis</taxon>
        <taxon>Polytolypa</taxon>
    </lineage>
</organism>
<reference evidence="4 5" key="1">
    <citation type="submission" date="2017-10" db="EMBL/GenBank/DDBJ databases">
        <title>Comparative genomics in systemic dimorphic fungi from Ajellomycetaceae.</title>
        <authorList>
            <person name="Munoz J.F."/>
            <person name="Mcewen J.G."/>
            <person name="Clay O.K."/>
            <person name="Cuomo C.A."/>
        </authorList>
    </citation>
    <scope>NUCLEOTIDE SEQUENCE [LARGE SCALE GENOMIC DNA]</scope>
    <source>
        <strain evidence="4 5">UAMH7299</strain>
    </source>
</reference>
<gene>
    <name evidence="4" type="ORF">AJ80_04133</name>
</gene>
<sequence>MEVNGTNSTNSNTWESMNNENSESYALAFSIVIGIIVTSLYLIPEIIDAPNTIPWAMDIIYTRIAELLEALRVKRPTFARVFSLDFLLTILQLIIGPIGGVVRRFYRLFRLLVPSDEWAHSLMGLGLFLAPFMYRHFSGPCRAYFGGIIAGLDNGEGKRMSRCELADEEHSTFKLRALPDPYLESLYCSGQVDGFDLRATLKAMTEQMCDTWDRFQVHLFLSVLAVMCVYVFMTWLLLRTTGLKGIWARWGREDGGASLESILNREHEIKEAAEAIAKLKTQIKELESRASHAESAALKVQEDGTKERRLMADNLQNTEGRVEFLQATLNKELVDGQNRSNETARLHLQLKDEATRRQIAEETITAIRNLMDIIMDEGVAHHLKALDEPIKECAGRTVEGWQQLVRDGQAYGLGIISKEVQKLRKKRSEQSAAAHELTEKLKRELEEASYEAKTLKIELANRPAPEDDEVSRLTAKLEEVSKQYAEVVLILGEQRSAHDRTVAELQDQHTEALTTYSNRVAALEIDLKEADEAHVTIKAANERKDTEIKNLYERDLVQCEMLEDRTREIHDMSCVMHKWEVMARNGIWSWAHQTPSGDTAEALTIAEEEVKELKLRLEAAQSDTSIRQSEADKKAQGLEEQVKTLEGQVALANSQLLEAREAAETASKRVEAAQGLEGQLQCLDEQINLAKTQVLEATEAAQRAQTSEQATIQRYESELSTRGFHYEGRIRDLLSEGESLQKKYEELQAKTDEQRQKYQLERKTFGDTQLTVIDLRAQVDVLSEKLRKVQHVPTDDVRSQQLERFHEHVKNLEAEAQALNSDKIRLSNTIKGQEEELRKAKIAQSNKNLALSNPLVKKKQVNPLQSKVYSLQKELEQCRAALEESQAEKERMAAEASDTLRRLAMRPIDTEVAPVPALVVGSGMAAPGKRKRVVSEGEEAVGSDSKRQRPTDAQGT</sequence>
<dbReference type="EMBL" id="PDNA01000050">
    <property type="protein sequence ID" value="PGH19267.1"/>
    <property type="molecule type" value="Genomic_DNA"/>
</dbReference>
<keyword evidence="3" id="KW-1133">Transmembrane helix</keyword>
<evidence type="ECO:0000313" key="4">
    <source>
        <dbReference type="EMBL" id="PGH19267.1"/>
    </source>
</evidence>
<keyword evidence="3" id="KW-0472">Membrane</keyword>
<name>A0A2B7YF81_POLH7</name>
<proteinExistence type="predicted"/>
<dbReference type="Proteomes" id="UP000224634">
    <property type="component" value="Unassembled WGS sequence"/>
</dbReference>
<feature type="coiled-coil region" evidence="1">
    <location>
        <begin position="730"/>
        <end position="764"/>
    </location>
</feature>
<comment type="caution">
    <text evidence="4">The sequence shown here is derived from an EMBL/GenBank/DDBJ whole genome shotgun (WGS) entry which is preliminary data.</text>
</comment>